<dbReference type="EMBL" id="CP048739">
    <property type="protein sequence ID" value="QIB75229.1"/>
    <property type="molecule type" value="Genomic_DNA"/>
</dbReference>
<dbReference type="Proteomes" id="UP000465846">
    <property type="component" value="Chromosome"/>
</dbReference>
<proteinExistence type="predicted"/>
<dbReference type="AlphaFoldDB" id="A0A6C0UMX2"/>
<dbReference type="GeneID" id="44080456"/>
<accession>A0A6C0UMX2</accession>
<name>A0A6C0UMX2_9EURY</name>
<evidence type="ECO:0000313" key="1">
    <source>
        <dbReference type="EMBL" id="QIB75229.1"/>
    </source>
</evidence>
<protein>
    <submittedName>
        <fullName evidence="1">Uncharacterized protein</fullName>
    </submittedName>
</protein>
<reference evidence="1 2" key="1">
    <citation type="submission" date="2020-02" db="EMBL/GenBank/DDBJ databases">
        <title>Whole genome sequence of Halogeometricum borinquense strain wsp4.</title>
        <authorList>
            <person name="Verma D.K."/>
            <person name="Gopal K."/>
            <person name="Prasad E.S."/>
        </authorList>
    </citation>
    <scope>NUCLEOTIDE SEQUENCE [LARGE SCALE GENOMIC DNA]</scope>
    <source>
        <strain evidence="2">wsp4</strain>
    </source>
</reference>
<gene>
    <name evidence="1" type="ORF">G3I44_13605</name>
</gene>
<sequence length="61" mass="6780">MKDRNKNFLAVLAVIVGLVQADILAGSGATLATGGATFWWMYKVNKARRKQVNEKIKNELM</sequence>
<evidence type="ECO:0000313" key="2">
    <source>
        <dbReference type="Proteomes" id="UP000465846"/>
    </source>
</evidence>
<organism evidence="1 2">
    <name type="scientific">Halogeometricum borinquense</name>
    <dbReference type="NCBI Taxonomy" id="60847"/>
    <lineage>
        <taxon>Archaea</taxon>
        <taxon>Methanobacteriati</taxon>
        <taxon>Methanobacteriota</taxon>
        <taxon>Stenosarchaea group</taxon>
        <taxon>Halobacteria</taxon>
        <taxon>Halobacteriales</taxon>
        <taxon>Haloferacaceae</taxon>
        <taxon>Halogeometricum</taxon>
    </lineage>
</organism>
<dbReference type="RefSeq" id="WP_163487020.1">
    <property type="nucleotide sequence ID" value="NZ_CP048739.1"/>
</dbReference>